<dbReference type="AlphaFoldDB" id="A0A645HKW0"/>
<evidence type="ECO:0000256" key="1">
    <source>
        <dbReference type="SAM" id="MobiDB-lite"/>
    </source>
</evidence>
<feature type="compositionally biased region" description="Polar residues" evidence="1">
    <location>
        <begin position="1"/>
        <end position="10"/>
    </location>
</feature>
<sequence>MTITKSTGFFTSRHRSSTLSKTSAEGISSTVLGWLASTPWVASKGLLSGMDGSEGLKPASMAFVCWGVASKKSSNILAASFCSAVTQGALRMM</sequence>
<dbReference type="EMBL" id="VSSQ01091098">
    <property type="protein sequence ID" value="MPN36774.1"/>
    <property type="molecule type" value="Genomic_DNA"/>
</dbReference>
<gene>
    <name evidence="2" type="ORF">SDC9_184285</name>
</gene>
<name>A0A645HKW0_9ZZZZ</name>
<proteinExistence type="predicted"/>
<comment type="caution">
    <text evidence="2">The sequence shown here is derived from an EMBL/GenBank/DDBJ whole genome shotgun (WGS) entry which is preliminary data.</text>
</comment>
<evidence type="ECO:0000313" key="2">
    <source>
        <dbReference type="EMBL" id="MPN36774.1"/>
    </source>
</evidence>
<organism evidence="2">
    <name type="scientific">bioreactor metagenome</name>
    <dbReference type="NCBI Taxonomy" id="1076179"/>
    <lineage>
        <taxon>unclassified sequences</taxon>
        <taxon>metagenomes</taxon>
        <taxon>ecological metagenomes</taxon>
    </lineage>
</organism>
<accession>A0A645HKW0</accession>
<feature type="region of interest" description="Disordered" evidence="1">
    <location>
        <begin position="1"/>
        <end position="25"/>
    </location>
</feature>
<reference evidence="2" key="1">
    <citation type="submission" date="2019-08" db="EMBL/GenBank/DDBJ databases">
        <authorList>
            <person name="Kucharzyk K."/>
            <person name="Murdoch R.W."/>
            <person name="Higgins S."/>
            <person name="Loffler F."/>
        </authorList>
    </citation>
    <scope>NUCLEOTIDE SEQUENCE</scope>
</reference>
<protein>
    <submittedName>
        <fullName evidence="2">Uncharacterized protein</fullName>
    </submittedName>
</protein>